<keyword evidence="1" id="KW-0812">Transmembrane</keyword>
<dbReference type="EMBL" id="CP157940">
    <property type="protein sequence ID" value="XBS54919.1"/>
    <property type="molecule type" value="Genomic_DNA"/>
</dbReference>
<protein>
    <submittedName>
        <fullName evidence="2">Uncharacterized protein</fullName>
    </submittedName>
</protein>
<keyword evidence="1" id="KW-0472">Membrane</keyword>
<proteinExistence type="predicted"/>
<gene>
    <name evidence="2" type="ORF">ABFV83_03745</name>
</gene>
<dbReference type="RefSeq" id="WP_349947607.1">
    <property type="nucleotide sequence ID" value="NZ_CP157940.1"/>
</dbReference>
<reference evidence="2" key="1">
    <citation type="submission" date="2024-06" db="EMBL/GenBank/DDBJ databases">
        <title>Lacrimispora cavernae sp. nov., a novel anaerobe isolated from bat guano pile inside a cave.</title>
        <authorList>
            <person name="Miller S.L."/>
            <person name="Lu N."/>
            <person name="King J."/>
            <person name="Sankaranarayanan K."/>
            <person name="Lawson P.A."/>
        </authorList>
    </citation>
    <scope>NUCLEOTIDE SEQUENCE</scope>
    <source>
        <strain evidence="2">BS-2</strain>
    </source>
</reference>
<dbReference type="AlphaFoldDB" id="A0AAU7PRM5"/>
<feature type="transmembrane region" description="Helical" evidence="1">
    <location>
        <begin position="7"/>
        <end position="28"/>
    </location>
</feature>
<evidence type="ECO:0000256" key="1">
    <source>
        <dbReference type="SAM" id="Phobius"/>
    </source>
</evidence>
<evidence type="ECO:0000313" key="2">
    <source>
        <dbReference type="EMBL" id="XBS54919.1"/>
    </source>
</evidence>
<keyword evidence="1" id="KW-1133">Transmembrane helix</keyword>
<name>A0AAU7PRM5_9FIRM</name>
<sequence>MKQKARRWMMVMGAAAILALFMTGIWWLKSPSNGVLKLGSHTITQDHLALYENDCRAEVTSYFYNKYQLDPNEDGFWETKIQGEIPGEVLKQKAMDRLVRDTVERIKASQYGIPADITLKDIKRSLEKENKKRQSSDGISYGPGQYGLMEYISRTQMEVRDELKGKLLEERLKPSGEQLEELYASADPSLFDKGGRSRIGIYMYYGMKAGEYPEELKKVWGLVEKGFAEGKEPADIVNGINEGSRVKIEYEEVEYDTADFPRDNQEMTWLAEQTRFMEPGQSSGVLDYGASQGILKVLDKHDYGKAGHEESETLLRNLWLEGAYQEYIKQCMEEYGYFLKQ</sequence>
<organism evidence="2">
    <name type="scientific">Lacrimispora sp. BS-2</name>
    <dbReference type="NCBI Taxonomy" id="3151850"/>
    <lineage>
        <taxon>Bacteria</taxon>
        <taxon>Bacillati</taxon>
        <taxon>Bacillota</taxon>
        <taxon>Clostridia</taxon>
        <taxon>Lachnospirales</taxon>
        <taxon>Lachnospiraceae</taxon>
        <taxon>Lacrimispora</taxon>
    </lineage>
</organism>
<accession>A0AAU7PRM5</accession>